<dbReference type="Proteomes" id="UP000008037">
    <property type="component" value="Chromosome"/>
</dbReference>
<sequence length="110" mass="12172">MMIVVPSAAGIAYGHGIQSGPVGRPIRIDNEQFSDNTVTTDDVVIITGEIRSVVDRPVKLVPHIYVDHDAVPPYTNVLATIYPPLKNQSIWYFRVEHNLPNPTVLGPRET</sequence>
<evidence type="ECO:0000313" key="1">
    <source>
        <dbReference type="EMBL" id="AFU58078.1"/>
    </source>
</evidence>
<dbReference type="GeneID" id="13795532"/>
<accession>K0IGV6</accession>
<dbReference type="InParanoid" id="K0IGV6"/>
<dbReference type="AlphaFoldDB" id="K0IGV6"/>
<organism evidence="1 2">
    <name type="scientific">Nitrososphaera gargensis (strain Ga9.2)</name>
    <dbReference type="NCBI Taxonomy" id="1237085"/>
    <lineage>
        <taxon>Archaea</taxon>
        <taxon>Nitrososphaerota</taxon>
        <taxon>Nitrososphaeria</taxon>
        <taxon>Nitrososphaerales</taxon>
        <taxon>Nitrososphaeraceae</taxon>
        <taxon>Nitrososphaera</taxon>
    </lineage>
</organism>
<keyword evidence="2" id="KW-1185">Reference proteome</keyword>
<dbReference type="RefSeq" id="WP_015018615.1">
    <property type="nucleotide sequence ID" value="NC_018719.1"/>
</dbReference>
<evidence type="ECO:0000313" key="2">
    <source>
        <dbReference type="Proteomes" id="UP000008037"/>
    </source>
</evidence>
<dbReference type="HOGENOM" id="CLU_2165345_0_0_2"/>
<reference evidence="1 2" key="1">
    <citation type="journal article" date="2012" name="Environ. Microbiol.">
        <title>The genome of the ammonia-oxidizing Candidatus Nitrososphaera gargensis: insights into metabolic versatility and environmental adaptations.</title>
        <authorList>
            <person name="Spang A."/>
            <person name="Poehlein A."/>
            <person name="Offre P."/>
            <person name="Zumbragel S."/>
            <person name="Haider S."/>
            <person name="Rychlik N."/>
            <person name="Nowka B."/>
            <person name="Schmeisser C."/>
            <person name="Lebedeva E.V."/>
            <person name="Rattei T."/>
            <person name="Bohm C."/>
            <person name="Schmid M."/>
            <person name="Galushko A."/>
            <person name="Hatzenpichler R."/>
            <person name="Weinmaier T."/>
            <person name="Daniel R."/>
            <person name="Schleper C."/>
            <person name="Spieck E."/>
            <person name="Streit W."/>
            <person name="Wagner M."/>
        </authorList>
    </citation>
    <scope>NUCLEOTIDE SEQUENCE [LARGE SCALE GENOMIC DNA]</scope>
    <source>
        <strain evidence="2">Ga9.2</strain>
    </source>
</reference>
<dbReference type="EMBL" id="CP002408">
    <property type="protein sequence ID" value="AFU58078.1"/>
    <property type="molecule type" value="Genomic_DNA"/>
</dbReference>
<dbReference type="KEGG" id="nga:Ngar_c11370"/>
<name>K0IGV6_NITGG</name>
<gene>
    <name evidence="1" type="ordered locus">Ngar_c11370</name>
</gene>
<dbReference type="OrthoDB" id="378344at2157"/>
<dbReference type="BioCyc" id="CNIT1237085:G1324-1135-MONOMER"/>
<protein>
    <submittedName>
        <fullName evidence="1">Uncharacterized protein</fullName>
    </submittedName>
</protein>
<proteinExistence type="predicted"/>